<dbReference type="InterPro" id="IPR015422">
    <property type="entry name" value="PyrdxlP-dep_Trfase_small"/>
</dbReference>
<dbReference type="InterPro" id="IPR004839">
    <property type="entry name" value="Aminotransferase_I/II_large"/>
</dbReference>
<evidence type="ECO:0000256" key="4">
    <source>
        <dbReference type="ARBA" id="ARBA00022898"/>
    </source>
</evidence>
<comment type="cofactor">
    <cofactor evidence="1">
        <name>pyridoxal 5'-phosphate</name>
        <dbReference type="ChEBI" id="CHEBI:597326"/>
    </cofactor>
</comment>
<feature type="domain" description="Aminotransferase class I/classII large" evidence="5">
    <location>
        <begin position="61"/>
        <end position="189"/>
    </location>
</feature>
<name>A0A562B1D1_9BURK</name>
<accession>A0A562B1D1</accession>
<dbReference type="GO" id="GO:0008483">
    <property type="term" value="F:transaminase activity"/>
    <property type="evidence" value="ECO:0007669"/>
    <property type="project" value="UniProtKB-KW"/>
</dbReference>
<dbReference type="GO" id="GO:0030170">
    <property type="term" value="F:pyridoxal phosphate binding"/>
    <property type="evidence" value="ECO:0007669"/>
    <property type="project" value="InterPro"/>
</dbReference>
<organism evidence="6 7">
    <name type="scientific">Cupriavidus gilardii J11</name>
    <dbReference type="NCBI Taxonomy" id="936133"/>
    <lineage>
        <taxon>Bacteria</taxon>
        <taxon>Pseudomonadati</taxon>
        <taxon>Pseudomonadota</taxon>
        <taxon>Betaproteobacteria</taxon>
        <taxon>Burkholderiales</taxon>
        <taxon>Burkholderiaceae</taxon>
        <taxon>Cupriavidus</taxon>
    </lineage>
</organism>
<evidence type="ECO:0000313" key="6">
    <source>
        <dbReference type="EMBL" id="TWG78985.1"/>
    </source>
</evidence>
<comment type="caution">
    <text evidence="6">The sequence shown here is derived from an EMBL/GenBank/DDBJ whole genome shotgun (WGS) entry which is preliminary data.</text>
</comment>
<sequence>MRGNRPLRLECHCPLPRPSPALRERGENQWHGLPWQRVQDGRARLAHRLAGGASEVVRRAVLAKQASDLCTPPWIQRAMAAYLDGGHLTGQIARIVQVYRDKRDAMMNALDRELAGRVQYVRPGGGMFIWTSLPSGIDSATLLREAIEHNVLFVPGGAFHTATGQPSSDLRLSFATPSLPDIDEGIRRLARALEKVRAGAR</sequence>
<dbReference type="InterPro" id="IPR015421">
    <property type="entry name" value="PyrdxlP-dep_Trfase_major"/>
</dbReference>
<dbReference type="InterPro" id="IPR015424">
    <property type="entry name" value="PyrdxlP-dep_Trfase"/>
</dbReference>
<dbReference type="Gene3D" id="3.40.640.10">
    <property type="entry name" value="Type I PLP-dependent aspartate aminotransferase-like (Major domain)"/>
    <property type="match status" value="1"/>
</dbReference>
<evidence type="ECO:0000259" key="5">
    <source>
        <dbReference type="Pfam" id="PF00155"/>
    </source>
</evidence>
<dbReference type="InterPro" id="IPR050859">
    <property type="entry name" value="Class-I_PLP-dep_aminotransf"/>
</dbReference>
<proteinExistence type="predicted"/>
<keyword evidence="4" id="KW-0663">Pyridoxal phosphate</keyword>
<dbReference type="CDD" id="cd00609">
    <property type="entry name" value="AAT_like"/>
    <property type="match status" value="1"/>
</dbReference>
<reference evidence="6 7" key="1">
    <citation type="submission" date="2019-07" db="EMBL/GenBank/DDBJ databases">
        <title>Genome sequencing of lignin-degrading bacterial isolates.</title>
        <authorList>
            <person name="Gladden J."/>
        </authorList>
    </citation>
    <scope>NUCLEOTIDE SEQUENCE [LARGE SCALE GENOMIC DNA]</scope>
    <source>
        <strain evidence="6 7">J11</strain>
    </source>
</reference>
<keyword evidence="7" id="KW-1185">Reference proteome</keyword>
<dbReference type="PANTHER" id="PTHR42790:SF19">
    <property type="entry name" value="KYNURENINE_ALPHA-AMINOADIPATE AMINOTRANSFERASE, MITOCHONDRIAL"/>
    <property type="match status" value="1"/>
</dbReference>
<evidence type="ECO:0000256" key="1">
    <source>
        <dbReference type="ARBA" id="ARBA00001933"/>
    </source>
</evidence>
<dbReference type="Pfam" id="PF00155">
    <property type="entry name" value="Aminotran_1_2"/>
    <property type="match status" value="1"/>
</dbReference>
<dbReference type="Gene3D" id="3.90.1150.10">
    <property type="entry name" value="Aspartate Aminotransferase, domain 1"/>
    <property type="match status" value="1"/>
</dbReference>
<dbReference type="EMBL" id="VLJN01000066">
    <property type="protein sequence ID" value="TWG78985.1"/>
    <property type="molecule type" value="Genomic_DNA"/>
</dbReference>
<keyword evidence="2" id="KW-0032">Aminotransferase</keyword>
<dbReference type="SUPFAM" id="SSF53383">
    <property type="entry name" value="PLP-dependent transferases"/>
    <property type="match status" value="1"/>
</dbReference>
<dbReference type="PANTHER" id="PTHR42790">
    <property type="entry name" value="AMINOTRANSFERASE"/>
    <property type="match status" value="1"/>
</dbReference>
<dbReference type="GO" id="GO:1901605">
    <property type="term" value="P:alpha-amino acid metabolic process"/>
    <property type="evidence" value="ECO:0007669"/>
    <property type="project" value="TreeGrafter"/>
</dbReference>
<keyword evidence="3" id="KW-0808">Transferase</keyword>
<dbReference type="Proteomes" id="UP000318141">
    <property type="component" value="Unassembled WGS sequence"/>
</dbReference>
<protein>
    <recommendedName>
        <fullName evidence="5">Aminotransferase class I/classII large domain-containing protein</fullName>
    </recommendedName>
</protein>
<evidence type="ECO:0000313" key="7">
    <source>
        <dbReference type="Proteomes" id="UP000318141"/>
    </source>
</evidence>
<dbReference type="AlphaFoldDB" id="A0A562B1D1"/>
<evidence type="ECO:0000256" key="3">
    <source>
        <dbReference type="ARBA" id="ARBA00022679"/>
    </source>
</evidence>
<gene>
    <name evidence="6" type="ORF">L602_000800000540</name>
</gene>
<evidence type="ECO:0000256" key="2">
    <source>
        <dbReference type="ARBA" id="ARBA00022576"/>
    </source>
</evidence>